<keyword evidence="10" id="KW-1185">Reference proteome</keyword>
<feature type="transmembrane region" description="Helical" evidence="7">
    <location>
        <begin position="197"/>
        <end position="222"/>
    </location>
</feature>
<dbReference type="PROSITE" id="PS50928">
    <property type="entry name" value="ABC_TM1"/>
    <property type="match status" value="1"/>
</dbReference>
<dbReference type="CDD" id="cd06261">
    <property type="entry name" value="TM_PBP2"/>
    <property type="match status" value="1"/>
</dbReference>
<evidence type="ECO:0000313" key="10">
    <source>
        <dbReference type="Proteomes" id="UP000678228"/>
    </source>
</evidence>
<proteinExistence type="inferred from homology"/>
<comment type="similarity">
    <text evidence="7">Belongs to the binding-protein-dependent transport system permease family.</text>
</comment>
<comment type="caution">
    <text evidence="9">The sequence shown here is derived from an EMBL/GenBank/DDBJ whole genome shotgun (WGS) entry which is preliminary data.</text>
</comment>
<keyword evidence="4 7" id="KW-0812">Transmembrane</keyword>
<dbReference type="PANTHER" id="PTHR43744:SF12">
    <property type="entry name" value="ABC TRANSPORTER PERMEASE PROTEIN MG189-RELATED"/>
    <property type="match status" value="1"/>
</dbReference>
<keyword evidence="2 7" id="KW-0813">Transport</keyword>
<dbReference type="AlphaFoldDB" id="A0A941AQW1"/>
<keyword evidence="6 7" id="KW-0472">Membrane</keyword>
<feature type="transmembrane region" description="Helical" evidence="7">
    <location>
        <begin position="30"/>
        <end position="48"/>
    </location>
</feature>
<organism evidence="9 10">
    <name type="scientific">Halalkalibacter suaedae</name>
    <dbReference type="NCBI Taxonomy" id="2822140"/>
    <lineage>
        <taxon>Bacteria</taxon>
        <taxon>Bacillati</taxon>
        <taxon>Bacillota</taxon>
        <taxon>Bacilli</taxon>
        <taxon>Bacillales</taxon>
        <taxon>Bacillaceae</taxon>
        <taxon>Halalkalibacter</taxon>
    </lineage>
</organism>
<name>A0A941AQW1_9BACI</name>
<evidence type="ECO:0000256" key="5">
    <source>
        <dbReference type="ARBA" id="ARBA00022989"/>
    </source>
</evidence>
<evidence type="ECO:0000259" key="8">
    <source>
        <dbReference type="PROSITE" id="PS50928"/>
    </source>
</evidence>
<dbReference type="Proteomes" id="UP000678228">
    <property type="component" value="Unassembled WGS sequence"/>
</dbReference>
<reference evidence="9" key="1">
    <citation type="submission" date="2021-03" db="EMBL/GenBank/DDBJ databases">
        <title>Bacillus suaedae sp. nov., isolated from Suaeda aralocaspica.</title>
        <authorList>
            <person name="Lei R.F.R."/>
        </authorList>
    </citation>
    <scope>NUCLEOTIDE SEQUENCE</scope>
    <source>
        <strain evidence="9">YZJH907-2</strain>
    </source>
</reference>
<evidence type="ECO:0000313" key="9">
    <source>
        <dbReference type="EMBL" id="MBP3953246.1"/>
    </source>
</evidence>
<dbReference type="GO" id="GO:0005886">
    <property type="term" value="C:plasma membrane"/>
    <property type="evidence" value="ECO:0007669"/>
    <property type="project" value="UniProtKB-SubCell"/>
</dbReference>
<feature type="transmembrane region" description="Helical" evidence="7">
    <location>
        <begin position="123"/>
        <end position="146"/>
    </location>
</feature>
<keyword evidence="5 7" id="KW-1133">Transmembrane helix</keyword>
<dbReference type="Pfam" id="PF00528">
    <property type="entry name" value="BPD_transp_1"/>
    <property type="match status" value="1"/>
</dbReference>
<feature type="transmembrane region" description="Helical" evidence="7">
    <location>
        <begin position="260"/>
        <end position="284"/>
    </location>
</feature>
<dbReference type="PANTHER" id="PTHR43744">
    <property type="entry name" value="ABC TRANSPORTER PERMEASE PROTEIN MG189-RELATED-RELATED"/>
    <property type="match status" value="1"/>
</dbReference>
<dbReference type="Gene3D" id="1.10.3720.10">
    <property type="entry name" value="MetI-like"/>
    <property type="match status" value="1"/>
</dbReference>
<feature type="domain" description="ABC transmembrane type-1" evidence="8">
    <location>
        <begin position="87"/>
        <end position="279"/>
    </location>
</feature>
<dbReference type="InterPro" id="IPR035906">
    <property type="entry name" value="MetI-like_sf"/>
</dbReference>
<evidence type="ECO:0000256" key="3">
    <source>
        <dbReference type="ARBA" id="ARBA00022475"/>
    </source>
</evidence>
<dbReference type="InterPro" id="IPR000515">
    <property type="entry name" value="MetI-like"/>
</dbReference>
<comment type="subcellular location">
    <subcellularLocation>
        <location evidence="1 7">Cell membrane</location>
        <topology evidence="1 7">Multi-pass membrane protein</topology>
    </subcellularLocation>
</comment>
<dbReference type="GO" id="GO:0055085">
    <property type="term" value="P:transmembrane transport"/>
    <property type="evidence" value="ECO:0007669"/>
    <property type="project" value="InterPro"/>
</dbReference>
<keyword evidence="3" id="KW-1003">Cell membrane</keyword>
<gene>
    <name evidence="9" type="ORF">J7W16_19150</name>
</gene>
<feature type="transmembrane region" description="Helical" evidence="7">
    <location>
        <begin position="158"/>
        <end position="176"/>
    </location>
</feature>
<evidence type="ECO:0000256" key="2">
    <source>
        <dbReference type="ARBA" id="ARBA00022448"/>
    </source>
</evidence>
<accession>A0A941AQW1</accession>
<feature type="transmembrane region" description="Helical" evidence="7">
    <location>
        <begin position="83"/>
        <end position="103"/>
    </location>
</feature>
<dbReference type="SUPFAM" id="SSF161098">
    <property type="entry name" value="MetI-like"/>
    <property type="match status" value="1"/>
</dbReference>
<evidence type="ECO:0000256" key="1">
    <source>
        <dbReference type="ARBA" id="ARBA00004651"/>
    </source>
</evidence>
<evidence type="ECO:0000256" key="4">
    <source>
        <dbReference type="ARBA" id="ARBA00022692"/>
    </source>
</evidence>
<sequence length="294" mass="33931">MFLVNGFIINKRVYKVNLIQKQVSLLSKHIVLLVISFIMFFPFLWMVTNSIKTREEIWSFPPVWWPQDPEWGHFIEAWNSAPFALYIFNSTFTAICIVAIQLLNSSMMAYAFTQFRFKGRDLLFSIILVSYMVPVAATYVPSYVIISKMGLMDTHTAVIISNAISIFGIFLFRQAFMQIPKELIEAGKVDGASHWRILWQIIFPLTKPTFITLALISFIGMYNNYLWPALILNSEEKFLITKGLRQFFIQEGAYGIEWPLIMAASTFTVIPLLLIFVFAQKWFVSAIGDRGLKE</sequence>
<protein>
    <submittedName>
        <fullName evidence="9">Carbohydrate ABC transporter permease</fullName>
    </submittedName>
</protein>
<evidence type="ECO:0000256" key="6">
    <source>
        <dbReference type="ARBA" id="ARBA00023136"/>
    </source>
</evidence>
<dbReference type="EMBL" id="JAGKSQ010000011">
    <property type="protein sequence ID" value="MBP3953246.1"/>
    <property type="molecule type" value="Genomic_DNA"/>
</dbReference>
<evidence type="ECO:0000256" key="7">
    <source>
        <dbReference type="RuleBase" id="RU363032"/>
    </source>
</evidence>